<name>A0A2B4SU05_STYPI</name>
<keyword evidence="3" id="KW-1185">Reference proteome</keyword>
<dbReference type="InterPro" id="IPR043502">
    <property type="entry name" value="DNA/RNA_pol_sf"/>
</dbReference>
<feature type="domain" description="Reverse transcriptase" evidence="1">
    <location>
        <begin position="88"/>
        <end position="331"/>
    </location>
</feature>
<dbReference type="InterPro" id="IPR000477">
    <property type="entry name" value="RT_dom"/>
</dbReference>
<evidence type="ECO:0000313" key="2">
    <source>
        <dbReference type="EMBL" id="PFX32629.1"/>
    </source>
</evidence>
<dbReference type="PROSITE" id="PS50878">
    <property type="entry name" value="RT_POL"/>
    <property type="match status" value="1"/>
</dbReference>
<dbReference type="OrthoDB" id="5987713at2759"/>
<dbReference type="PANTHER" id="PTHR33332">
    <property type="entry name" value="REVERSE TRANSCRIPTASE DOMAIN-CONTAINING PROTEIN"/>
    <property type="match status" value="1"/>
</dbReference>
<dbReference type="AlphaFoldDB" id="A0A2B4SU05"/>
<keyword evidence="2" id="KW-0808">Transferase</keyword>
<evidence type="ECO:0000259" key="1">
    <source>
        <dbReference type="PROSITE" id="PS50878"/>
    </source>
</evidence>
<dbReference type="Pfam" id="PF00078">
    <property type="entry name" value="RVT_1"/>
    <property type="match status" value="1"/>
</dbReference>
<sequence length="459" mass="52652">MAKGIGGEQPDDLTEGHLIEHSSLHLISLHMAESNDSFCFRPVNHYEVKDALENLNTRKAIRYEGLQPRILKLVAEELAPSLTRILNTTIEYGTWLSDWKRGVWVTVYKSNNREEVKNYRPITVLPTIDKLFEKLLGKQFTEYMDPKLSNSLTAYRKKNGCETTLLRLVEKWKLDLDSRKVVGVLSSDMRSALNLLRTYFSHRRNRVKLGPVTSQWKVTIRGCPQGSSLGPLLWNSFQNDLTYITEEGISMYADDHQIFASGSSASIVEEKLLSEGSKIIKWYKNLLQVNVQKYQSMLMGSGTEAKNSINLHIDGTDTEQSKSIKLLGVLLDSQLNFSEHITLVCKKASQQIGVLSRLRKLIPTYAKLPLYKAAILPHLTYCSIIWHFCRASHKRKAERLQERALRAVFNDKSLSYDGLLKLAEIPSLVYRRLQDIAILMFVAKRTYFLVKYRNYLCQK</sequence>
<proteinExistence type="predicted"/>
<dbReference type="Proteomes" id="UP000225706">
    <property type="component" value="Unassembled WGS sequence"/>
</dbReference>
<comment type="caution">
    <text evidence="2">The sequence shown here is derived from an EMBL/GenBank/DDBJ whole genome shotgun (WGS) entry which is preliminary data.</text>
</comment>
<reference evidence="3" key="1">
    <citation type="journal article" date="2017" name="bioRxiv">
        <title>Comparative analysis of the genomes of Stylophora pistillata and Acropora digitifera provides evidence for extensive differences between species of corals.</title>
        <authorList>
            <person name="Voolstra C.R."/>
            <person name="Li Y."/>
            <person name="Liew Y.J."/>
            <person name="Baumgarten S."/>
            <person name="Zoccola D."/>
            <person name="Flot J.-F."/>
            <person name="Tambutte S."/>
            <person name="Allemand D."/>
            <person name="Aranda M."/>
        </authorList>
    </citation>
    <scope>NUCLEOTIDE SEQUENCE [LARGE SCALE GENOMIC DNA]</scope>
</reference>
<dbReference type="SUPFAM" id="SSF56672">
    <property type="entry name" value="DNA/RNA polymerases"/>
    <property type="match status" value="1"/>
</dbReference>
<evidence type="ECO:0000313" key="3">
    <source>
        <dbReference type="Proteomes" id="UP000225706"/>
    </source>
</evidence>
<organism evidence="2 3">
    <name type="scientific">Stylophora pistillata</name>
    <name type="common">Smooth cauliflower coral</name>
    <dbReference type="NCBI Taxonomy" id="50429"/>
    <lineage>
        <taxon>Eukaryota</taxon>
        <taxon>Metazoa</taxon>
        <taxon>Cnidaria</taxon>
        <taxon>Anthozoa</taxon>
        <taxon>Hexacorallia</taxon>
        <taxon>Scleractinia</taxon>
        <taxon>Astrocoeniina</taxon>
        <taxon>Pocilloporidae</taxon>
        <taxon>Stylophora</taxon>
    </lineage>
</organism>
<dbReference type="STRING" id="50429.A0A2B4SU05"/>
<keyword evidence="2" id="KW-0548">Nucleotidyltransferase</keyword>
<dbReference type="CDD" id="cd01650">
    <property type="entry name" value="RT_nLTR_like"/>
    <property type="match status" value="1"/>
</dbReference>
<protein>
    <submittedName>
        <fullName evidence="2">RNA-directed DNA polymerase from mobile element jockey</fullName>
    </submittedName>
</protein>
<keyword evidence="2" id="KW-0695">RNA-directed DNA polymerase</keyword>
<accession>A0A2B4SU05</accession>
<gene>
    <name evidence="2" type="primary">pol</name>
    <name evidence="2" type="ORF">AWC38_SpisGene2585</name>
</gene>
<dbReference type="EMBL" id="LSMT01000021">
    <property type="protein sequence ID" value="PFX32629.1"/>
    <property type="molecule type" value="Genomic_DNA"/>
</dbReference>
<dbReference type="GO" id="GO:0003964">
    <property type="term" value="F:RNA-directed DNA polymerase activity"/>
    <property type="evidence" value="ECO:0007669"/>
    <property type="project" value="UniProtKB-KW"/>
</dbReference>